<dbReference type="InterPro" id="IPR004365">
    <property type="entry name" value="NA-bd_OB_tRNA"/>
</dbReference>
<evidence type="ECO:0000256" key="9">
    <source>
        <dbReference type="RuleBase" id="RU364130"/>
    </source>
</evidence>
<keyword evidence="6 9" id="KW-0862">Zinc</keyword>
<keyword evidence="7 9" id="KW-0238">DNA-binding</keyword>
<comment type="function">
    <text evidence="9">As part of the heterotrimeric replication protein A complex (RPA/RP-A), binds and stabilizes single-stranded DNA intermediates, that form during DNA replication or upon DNA stress. It prevents their reannealing and in parallel, recruits and activates different proteins and complexes involved in DNA metabolism. Thereby, it plays an essential role both in DNA replication and the cellular response to DNA damage.</text>
</comment>
<dbReference type="GO" id="GO:0003677">
    <property type="term" value="F:DNA binding"/>
    <property type="evidence" value="ECO:0007669"/>
    <property type="project" value="UniProtKB-KW"/>
</dbReference>
<dbReference type="PANTHER" id="PTHR47165:SF4">
    <property type="entry name" value="OS03G0429900 PROTEIN"/>
    <property type="match status" value="1"/>
</dbReference>
<dbReference type="Pfam" id="PF16900">
    <property type="entry name" value="REPA_OB_2"/>
    <property type="match status" value="1"/>
</dbReference>
<dbReference type="InterPro" id="IPR004591">
    <property type="entry name" value="Rfa1"/>
</dbReference>
<comment type="subcellular location">
    <subcellularLocation>
        <location evidence="1">Nucleus</location>
        <location evidence="1">PML body</location>
    </subcellularLocation>
</comment>
<accession>A0A5J5CWX6</accession>
<feature type="domain" description="Replication factor-A protein 1 N-terminal" evidence="12">
    <location>
        <begin position="5"/>
        <end position="92"/>
    </location>
</feature>
<dbReference type="GO" id="GO:0008270">
    <property type="term" value="F:zinc ion binding"/>
    <property type="evidence" value="ECO:0007669"/>
    <property type="project" value="UniProtKB-KW"/>
</dbReference>
<dbReference type="Proteomes" id="UP000327493">
    <property type="component" value="Chromosome 13"/>
</dbReference>
<dbReference type="FunFam" id="2.40.50.140:FF:000064">
    <property type="entry name" value="Replication protein A subunit"/>
    <property type="match status" value="1"/>
</dbReference>
<evidence type="ECO:0000256" key="4">
    <source>
        <dbReference type="ARBA" id="ARBA00022723"/>
    </source>
</evidence>
<evidence type="ECO:0000313" key="16">
    <source>
        <dbReference type="Proteomes" id="UP000327493"/>
    </source>
</evidence>
<name>A0A5J5CWX6_9PERO</name>
<comment type="caution">
    <text evidence="15">The sequence shown here is derived from an EMBL/GenBank/DDBJ whole genome shotgun (WGS) entry which is preliminary data.</text>
</comment>
<dbReference type="GO" id="GO:0006310">
    <property type="term" value="P:DNA recombination"/>
    <property type="evidence" value="ECO:0007669"/>
    <property type="project" value="InterPro"/>
</dbReference>
<feature type="region of interest" description="Disordered" evidence="10">
    <location>
        <begin position="97"/>
        <end position="137"/>
    </location>
</feature>
<organism evidence="15 16">
    <name type="scientific">Etheostoma spectabile</name>
    <name type="common">orangethroat darter</name>
    <dbReference type="NCBI Taxonomy" id="54343"/>
    <lineage>
        <taxon>Eukaryota</taxon>
        <taxon>Metazoa</taxon>
        <taxon>Chordata</taxon>
        <taxon>Craniata</taxon>
        <taxon>Vertebrata</taxon>
        <taxon>Euteleostomi</taxon>
        <taxon>Actinopterygii</taxon>
        <taxon>Neopterygii</taxon>
        <taxon>Teleostei</taxon>
        <taxon>Neoteleostei</taxon>
        <taxon>Acanthomorphata</taxon>
        <taxon>Eupercaria</taxon>
        <taxon>Perciformes</taxon>
        <taxon>Percoidei</taxon>
        <taxon>Percidae</taxon>
        <taxon>Etheostomatinae</taxon>
        <taxon>Etheostoma</taxon>
    </lineage>
</organism>
<proteinExistence type="inferred from homology"/>
<dbReference type="InterPro" id="IPR012340">
    <property type="entry name" value="NA-bd_OB-fold"/>
</dbReference>
<comment type="similarity">
    <text evidence="2 9">Belongs to the replication factor A protein 1 family.</text>
</comment>
<dbReference type="PANTHER" id="PTHR47165">
    <property type="entry name" value="OS03G0429900 PROTEIN"/>
    <property type="match status" value="1"/>
</dbReference>
<dbReference type="Pfam" id="PF04057">
    <property type="entry name" value="Rep-A_N"/>
    <property type="match status" value="1"/>
</dbReference>
<evidence type="ECO:0000259" key="11">
    <source>
        <dbReference type="Pfam" id="PF01336"/>
    </source>
</evidence>
<dbReference type="InterPro" id="IPR007199">
    <property type="entry name" value="Rep_factor-A_N"/>
</dbReference>
<dbReference type="AlphaFoldDB" id="A0A5J5CWX6"/>
<dbReference type="Gene3D" id="2.40.50.140">
    <property type="entry name" value="Nucleic acid-binding proteins"/>
    <property type="match status" value="4"/>
</dbReference>
<evidence type="ECO:0000256" key="7">
    <source>
        <dbReference type="ARBA" id="ARBA00023125"/>
    </source>
</evidence>
<evidence type="ECO:0000256" key="2">
    <source>
        <dbReference type="ARBA" id="ARBA00005690"/>
    </source>
</evidence>
<gene>
    <name evidence="15" type="ORF">FQN60_000678</name>
</gene>
<evidence type="ECO:0000256" key="5">
    <source>
        <dbReference type="ARBA" id="ARBA00022771"/>
    </source>
</evidence>
<feature type="domain" description="Replication protein A OB" evidence="14">
    <location>
        <begin position="387"/>
        <end position="483"/>
    </location>
</feature>
<evidence type="ECO:0000256" key="1">
    <source>
        <dbReference type="ARBA" id="ARBA00004322"/>
    </source>
</evidence>
<dbReference type="InterPro" id="IPR013955">
    <property type="entry name" value="Rep_factor-A_C"/>
</dbReference>
<dbReference type="SUPFAM" id="SSF50249">
    <property type="entry name" value="Nucleic acid-binding proteins"/>
    <property type="match status" value="4"/>
</dbReference>
<evidence type="ECO:0000256" key="3">
    <source>
        <dbReference type="ARBA" id="ARBA00022705"/>
    </source>
</evidence>
<keyword evidence="5 9" id="KW-0863">Zinc-finger</keyword>
<dbReference type="Pfam" id="PF01336">
    <property type="entry name" value="tRNA_anti-codon"/>
    <property type="match status" value="1"/>
</dbReference>
<evidence type="ECO:0000259" key="12">
    <source>
        <dbReference type="Pfam" id="PF04057"/>
    </source>
</evidence>
<feature type="compositionally biased region" description="Low complexity" evidence="10">
    <location>
        <begin position="119"/>
        <end position="137"/>
    </location>
</feature>
<feature type="domain" description="Replication factor A C-terminal" evidence="13">
    <location>
        <begin position="598"/>
        <end position="743"/>
    </location>
</feature>
<reference evidence="15 16" key="1">
    <citation type="submission" date="2019-08" db="EMBL/GenBank/DDBJ databases">
        <title>A chromosome-level genome assembly, high-density linkage maps, and genome scans reveal the genomic architecture of hybrid incompatibilities underlying speciation via character displacement in darters (Percidae: Etheostominae).</title>
        <authorList>
            <person name="Moran R.L."/>
            <person name="Catchen J.M."/>
            <person name="Fuller R.C."/>
        </authorList>
    </citation>
    <scope>NUCLEOTIDE SEQUENCE [LARGE SCALE GENOMIC DNA]</scope>
    <source>
        <strain evidence="15">EspeVRDwgs_2016</strain>
        <tissue evidence="15">Muscle</tissue>
    </source>
</reference>
<dbReference type="InterPro" id="IPR031657">
    <property type="entry name" value="REPA_OB_2"/>
</dbReference>
<evidence type="ECO:0000259" key="13">
    <source>
        <dbReference type="Pfam" id="PF08646"/>
    </source>
</evidence>
<dbReference type="InterPro" id="IPR047192">
    <property type="entry name" value="Euk_RPA1_DBD_C"/>
</dbReference>
<feature type="domain" description="OB" evidence="11">
    <location>
        <begin position="279"/>
        <end position="359"/>
    </location>
</feature>
<evidence type="ECO:0000256" key="10">
    <source>
        <dbReference type="SAM" id="MobiDB-lite"/>
    </source>
</evidence>
<protein>
    <recommendedName>
        <fullName evidence="9">Replication protein A subunit</fullName>
    </recommendedName>
</protein>
<comment type="subunit">
    <text evidence="9">Component of the heterotrimeric canonical replication protein A complex (RPA).</text>
</comment>
<dbReference type="GO" id="GO:0006260">
    <property type="term" value="P:DNA replication"/>
    <property type="evidence" value="ECO:0007669"/>
    <property type="project" value="UniProtKB-KW"/>
</dbReference>
<dbReference type="EMBL" id="VOFY01000013">
    <property type="protein sequence ID" value="KAA8586842.1"/>
    <property type="molecule type" value="Genomic_DNA"/>
</dbReference>
<dbReference type="FunFam" id="2.40.50.140:FF:000041">
    <property type="entry name" value="Replication protein A subunit"/>
    <property type="match status" value="1"/>
</dbReference>
<dbReference type="CDD" id="cd04476">
    <property type="entry name" value="RPA1_DBD_C"/>
    <property type="match status" value="1"/>
</dbReference>
<evidence type="ECO:0000256" key="6">
    <source>
        <dbReference type="ARBA" id="ARBA00022833"/>
    </source>
</evidence>
<keyword evidence="4 9" id="KW-0479">Metal-binding</keyword>
<dbReference type="FunFam" id="2.40.50.140:FF:000090">
    <property type="entry name" value="Replication protein A subunit"/>
    <property type="match status" value="1"/>
</dbReference>
<dbReference type="CDD" id="cd04474">
    <property type="entry name" value="RPA1_DBD_A"/>
    <property type="match status" value="1"/>
</dbReference>
<sequence length="752" mass="83388">MGVMLTQGAIEALLKGFPMSNPVLQLLVSNSSGPPRFRLLMSDAFLLATQLNNLHGENLLVPNCVCMLKKTTINTLSDGRHVVVVMDMEILQSAEETGGKIGNPAPYNAVDKMSSPQKSASSTSVPASPPSAAVPGPSYENSSISYSPFSSPRFYGKVTHKAFTNNFTHEGFTHEGFTNGFTHEGFTHGFTHEGFTHEVFPKDVFTHEGFTSGFTNAASPMASPMKASPVASAMKASPMASPMKFSPKTFSPMKATSTSPGSSTTVIPIASLNPYQSRWTVRARVTNKSSIRTWSNSRGEGKLFSFEIVDESGEIRITAFNNEVDKFFSLVEQGKVYYITKATLKVAKKQYNTLKNDYEMTLHAHSSITPCDDNQGIPAVHCDFVPIAELENRDKDAIIDVIGVCTSAEDVSRITTKNSREVSKRALNLIDTTGKVVTVTLWGEEAEKFDGSLEPVVAIKGARLSDFGGISLSALFSSTVMVNPDIPEAFSLRAWYDYGGYALDSQSLTETRSMGSGAKMNWKTLSDIKDEQLGQAEKHLPHHEPLTSPQRKRPTTFLTHRLPTSSTFQGFNLPKFAKCDEADMRVETWERSLKGTDYFSCVATVLYTRKENCLYQACPSADCNKKVIDQQNGLYRCDKCNQEFPNFKYRLLLSANLADFGDNQWVTCFQETAEVLLGHSTETLGQLRDTDEAAFNEVFQKTNFTTHIFRNKVKLETYNDESRVKVTVMEVQPVDHREYSRRLLSNIRKLAR</sequence>
<evidence type="ECO:0000313" key="15">
    <source>
        <dbReference type="EMBL" id="KAA8586842.1"/>
    </source>
</evidence>
<dbReference type="GO" id="GO:0016605">
    <property type="term" value="C:PML body"/>
    <property type="evidence" value="ECO:0007669"/>
    <property type="project" value="UniProtKB-SubCell"/>
</dbReference>
<dbReference type="NCBIfam" id="TIGR00617">
    <property type="entry name" value="rpa1"/>
    <property type="match status" value="1"/>
</dbReference>
<dbReference type="CDD" id="cd04475">
    <property type="entry name" value="RPA1_DBD_B"/>
    <property type="match status" value="1"/>
</dbReference>
<dbReference type="GO" id="GO:0006281">
    <property type="term" value="P:DNA repair"/>
    <property type="evidence" value="ECO:0007669"/>
    <property type="project" value="InterPro"/>
</dbReference>
<evidence type="ECO:0000259" key="14">
    <source>
        <dbReference type="Pfam" id="PF16900"/>
    </source>
</evidence>
<dbReference type="Pfam" id="PF08646">
    <property type="entry name" value="Rep_fac-A_C"/>
    <property type="match status" value="1"/>
</dbReference>
<evidence type="ECO:0000256" key="8">
    <source>
        <dbReference type="ARBA" id="ARBA00023242"/>
    </source>
</evidence>
<keyword evidence="3 9" id="KW-0235">DNA replication</keyword>
<keyword evidence="8 9" id="KW-0539">Nucleus</keyword>
<keyword evidence="16" id="KW-1185">Reference proteome</keyword>